<organism evidence="10 11">
    <name type="scientific">Scyliorhinus torazame</name>
    <name type="common">Cloudy catshark</name>
    <name type="synonym">Catulus torazame</name>
    <dbReference type="NCBI Taxonomy" id="75743"/>
    <lineage>
        <taxon>Eukaryota</taxon>
        <taxon>Metazoa</taxon>
        <taxon>Chordata</taxon>
        <taxon>Craniata</taxon>
        <taxon>Vertebrata</taxon>
        <taxon>Chondrichthyes</taxon>
        <taxon>Elasmobranchii</taxon>
        <taxon>Galeomorphii</taxon>
        <taxon>Galeoidea</taxon>
        <taxon>Carcharhiniformes</taxon>
        <taxon>Scyliorhinidae</taxon>
        <taxon>Scyliorhinus</taxon>
    </lineage>
</organism>
<evidence type="ECO:0000256" key="2">
    <source>
        <dbReference type="ARBA" id="ARBA00005562"/>
    </source>
</evidence>
<feature type="region of interest" description="Disordered" evidence="8">
    <location>
        <begin position="174"/>
        <end position="202"/>
    </location>
</feature>
<reference evidence="10 11" key="1">
    <citation type="journal article" date="2018" name="Nat. Ecol. Evol.">
        <title>Shark genomes provide insights into elasmobranch evolution and the origin of vertebrates.</title>
        <authorList>
            <person name="Hara Y"/>
            <person name="Yamaguchi K"/>
            <person name="Onimaru K"/>
            <person name="Kadota M"/>
            <person name="Koyanagi M"/>
            <person name="Keeley SD"/>
            <person name="Tatsumi K"/>
            <person name="Tanaka K"/>
            <person name="Motone F"/>
            <person name="Kageyama Y"/>
            <person name="Nozu R"/>
            <person name="Adachi N"/>
            <person name="Nishimura O"/>
            <person name="Nakagawa R"/>
            <person name="Tanegashima C"/>
            <person name="Kiyatake I"/>
            <person name="Matsumoto R"/>
            <person name="Murakumo K"/>
            <person name="Nishida K"/>
            <person name="Terakita A"/>
            <person name="Kuratani S"/>
            <person name="Sato K"/>
            <person name="Hyodo S Kuraku.S."/>
        </authorList>
    </citation>
    <scope>NUCLEOTIDE SEQUENCE [LARGE SCALE GENOMIC DNA]</scope>
</reference>
<dbReference type="InterPro" id="IPR036390">
    <property type="entry name" value="WH_DNA-bd_sf"/>
</dbReference>
<feature type="compositionally biased region" description="Basic and acidic residues" evidence="8">
    <location>
        <begin position="421"/>
        <end position="443"/>
    </location>
</feature>
<dbReference type="Gene3D" id="1.10.10.10">
    <property type="entry name" value="Winged helix-like DNA-binding domain superfamily/Winged helix DNA-binding domain"/>
    <property type="match status" value="1"/>
</dbReference>
<feature type="domain" description="ETS" evidence="9">
    <location>
        <begin position="38"/>
        <end position="118"/>
    </location>
</feature>
<comment type="caution">
    <text evidence="10">The sequence shown here is derived from an EMBL/GenBank/DDBJ whole genome shotgun (WGS) entry which is preliminary data.</text>
</comment>
<evidence type="ECO:0000256" key="7">
    <source>
        <dbReference type="RuleBase" id="RU004019"/>
    </source>
</evidence>
<dbReference type="InterPro" id="IPR046328">
    <property type="entry name" value="ETS_fam"/>
</dbReference>
<dbReference type="SUPFAM" id="SSF46785">
    <property type="entry name" value="Winged helix' DNA-binding domain"/>
    <property type="match status" value="1"/>
</dbReference>
<protein>
    <recommendedName>
        <fullName evidence="9">ETS domain-containing protein</fullName>
    </recommendedName>
</protein>
<evidence type="ECO:0000256" key="5">
    <source>
        <dbReference type="ARBA" id="ARBA00023163"/>
    </source>
</evidence>
<dbReference type="PANTHER" id="PTHR11849">
    <property type="entry name" value="ETS"/>
    <property type="match status" value="1"/>
</dbReference>
<dbReference type="GO" id="GO:0043565">
    <property type="term" value="F:sequence-specific DNA binding"/>
    <property type="evidence" value="ECO:0007669"/>
    <property type="project" value="InterPro"/>
</dbReference>
<dbReference type="GO" id="GO:0000981">
    <property type="term" value="F:DNA-binding transcription factor activity, RNA polymerase II-specific"/>
    <property type="evidence" value="ECO:0007669"/>
    <property type="project" value="TreeGrafter"/>
</dbReference>
<dbReference type="STRING" id="75743.A0A401PPT9"/>
<dbReference type="GO" id="GO:0030154">
    <property type="term" value="P:cell differentiation"/>
    <property type="evidence" value="ECO:0007669"/>
    <property type="project" value="TreeGrafter"/>
</dbReference>
<evidence type="ECO:0000256" key="8">
    <source>
        <dbReference type="SAM" id="MobiDB-lite"/>
    </source>
</evidence>
<gene>
    <name evidence="10" type="ORF">scyTo_0019728</name>
</gene>
<evidence type="ECO:0000256" key="4">
    <source>
        <dbReference type="ARBA" id="ARBA00023125"/>
    </source>
</evidence>
<name>A0A401PPT9_SCYTO</name>
<dbReference type="PROSITE" id="PS00346">
    <property type="entry name" value="ETS_DOMAIN_2"/>
    <property type="match status" value="1"/>
</dbReference>
<dbReference type="InterPro" id="IPR036388">
    <property type="entry name" value="WH-like_DNA-bd_sf"/>
</dbReference>
<proteinExistence type="inferred from homology"/>
<dbReference type="PANTHER" id="PTHR11849:SF59">
    <property type="entry name" value="ETS DOMAIN-CONTAINING PROTEIN"/>
    <property type="match status" value="1"/>
</dbReference>
<dbReference type="OMA" id="THHLHAP"/>
<dbReference type="PROSITE" id="PS50061">
    <property type="entry name" value="ETS_DOMAIN_3"/>
    <property type="match status" value="1"/>
</dbReference>
<feature type="region of interest" description="Disordered" evidence="8">
    <location>
        <begin position="317"/>
        <end position="383"/>
    </location>
</feature>
<feature type="region of interest" description="Disordered" evidence="8">
    <location>
        <begin position="401"/>
        <end position="443"/>
    </location>
</feature>
<feature type="region of interest" description="Disordered" evidence="8">
    <location>
        <begin position="1"/>
        <end position="23"/>
    </location>
</feature>
<comment type="similarity">
    <text evidence="2 7">Belongs to the ETS family.</text>
</comment>
<dbReference type="AlphaFoldDB" id="A0A401PPT9"/>
<dbReference type="OrthoDB" id="10067219at2759"/>
<dbReference type="Pfam" id="PF00178">
    <property type="entry name" value="Ets"/>
    <property type="match status" value="1"/>
</dbReference>
<accession>A0A401PPT9</accession>
<comment type="subcellular location">
    <subcellularLocation>
        <location evidence="1 7">Nucleus</location>
    </subcellularLocation>
</comment>
<feature type="compositionally biased region" description="Basic and acidic residues" evidence="8">
    <location>
        <begin position="370"/>
        <end position="383"/>
    </location>
</feature>
<keyword evidence="6 7" id="KW-0539">Nucleus</keyword>
<evidence type="ECO:0000256" key="1">
    <source>
        <dbReference type="ARBA" id="ARBA00004123"/>
    </source>
</evidence>
<dbReference type="GO" id="GO:0005634">
    <property type="term" value="C:nucleus"/>
    <property type="evidence" value="ECO:0007669"/>
    <property type="project" value="UniProtKB-SubCell"/>
</dbReference>
<dbReference type="PRINTS" id="PR00454">
    <property type="entry name" value="ETSDOMAIN"/>
</dbReference>
<sequence length="443" mass="48735">MKTTGVKTEGEEEDEDGAGLAYPDWAYKPDSSPGSRQVQLWHFILDLLRKEEYREVIAWQGDYGEFVIKDPDEVARLWGMRKCKPQMNYDKLSRALRYYYNKRILHKTKGKRFTYKFNFSKMVMVNYPFIDVRGTGVVPQSAPPIPTGSTLFHFPAPEPLSPHCCGPFDSVTAGRRGRGSVSDGSEGTPAPSEQEEAGTDSRWASEAAGGAFPCYGRPPRLYQEPRSPFSPLLPPSLALSPGFPLTPYTCSPSPSLSPGLGSRASTRFTFNPEEMSLYLQAHARSVYNYHLSPRSFPCYPGLPVTALVSMPRLANEPAPSIQLQAPPPGRKPRAEAQGGPSTRPTAPPPPPADQLAEVEGGADGAGRGGCPREVRRAEDRDHCMPLKLRFKRRWVADSCGGKALAPAVGPDPSPKVPAYPLEDRQAKDGERNLKPEQKEELPD</sequence>
<keyword evidence="11" id="KW-1185">Reference proteome</keyword>
<dbReference type="Proteomes" id="UP000288216">
    <property type="component" value="Unassembled WGS sequence"/>
</dbReference>
<dbReference type="PROSITE" id="PS00345">
    <property type="entry name" value="ETS_DOMAIN_1"/>
    <property type="match status" value="1"/>
</dbReference>
<keyword evidence="4 7" id="KW-0238">DNA-binding</keyword>
<evidence type="ECO:0000313" key="11">
    <source>
        <dbReference type="Proteomes" id="UP000288216"/>
    </source>
</evidence>
<evidence type="ECO:0000256" key="6">
    <source>
        <dbReference type="ARBA" id="ARBA00023242"/>
    </source>
</evidence>
<dbReference type="EMBL" id="BFAA01014978">
    <property type="protein sequence ID" value="GCB75139.1"/>
    <property type="molecule type" value="Genomic_DNA"/>
</dbReference>
<dbReference type="InterPro" id="IPR000418">
    <property type="entry name" value="Ets_dom"/>
</dbReference>
<evidence type="ECO:0000256" key="3">
    <source>
        <dbReference type="ARBA" id="ARBA00023015"/>
    </source>
</evidence>
<evidence type="ECO:0000313" key="10">
    <source>
        <dbReference type="EMBL" id="GCB75139.1"/>
    </source>
</evidence>
<keyword evidence="3" id="KW-0805">Transcription regulation</keyword>
<evidence type="ECO:0000259" key="9">
    <source>
        <dbReference type="PROSITE" id="PS50061"/>
    </source>
</evidence>
<dbReference type="FunFam" id="1.10.10.10:FF:000059">
    <property type="entry name" value="ETS translocation variant 3"/>
    <property type="match status" value="1"/>
</dbReference>
<keyword evidence="5" id="KW-0804">Transcription</keyword>
<dbReference type="SMART" id="SM00413">
    <property type="entry name" value="ETS"/>
    <property type="match status" value="1"/>
</dbReference>